<evidence type="ECO:0000313" key="6">
    <source>
        <dbReference type="EMBL" id="ORX55574.1"/>
    </source>
</evidence>
<keyword evidence="3" id="KW-0255">Endonuclease</keyword>
<dbReference type="AlphaFoldDB" id="A0A1X2GJV3"/>
<accession>A0A1X2GJV3</accession>
<evidence type="ECO:0000256" key="3">
    <source>
        <dbReference type="ARBA" id="ARBA00022759"/>
    </source>
</evidence>
<dbReference type="Pfam" id="PF00825">
    <property type="entry name" value="Ribonuclease_P"/>
    <property type="match status" value="1"/>
</dbReference>
<dbReference type="SUPFAM" id="SSF54211">
    <property type="entry name" value="Ribosomal protein S5 domain 2-like"/>
    <property type="match status" value="1"/>
</dbReference>
<protein>
    <submittedName>
        <fullName evidence="6">Uncharacterized protein</fullName>
    </submittedName>
</protein>
<dbReference type="EMBL" id="MCGT01000011">
    <property type="protein sequence ID" value="ORX55574.1"/>
    <property type="molecule type" value="Genomic_DNA"/>
</dbReference>
<dbReference type="GO" id="GO:0000049">
    <property type="term" value="F:tRNA binding"/>
    <property type="evidence" value="ECO:0007669"/>
    <property type="project" value="InterPro"/>
</dbReference>
<keyword evidence="4" id="KW-0378">Hydrolase</keyword>
<name>A0A1X2GJV3_9FUNG</name>
<evidence type="ECO:0000256" key="4">
    <source>
        <dbReference type="ARBA" id="ARBA00022801"/>
    </source>
</evidence>
<dbReference type="GO" id="GO:0004526">
    <property type="term" value="F:ribonuclease P activity"/>
    <property type="evidence" value="ECO:0007669"/>
    <property type="project" value="InterPro"/>
</dbReference>
<dbReference type="InterPro" id="IPR000100">
    <property type="entry name" value="RNase_P"/>
</dbReference>
<dbReference type="Proteomes" id="UP000242146">
    <property type="component" value="Unassembled WGS sequence"/>
</dbReference>
<keyword evidence="5" id="KW-0694">RNA-binding</keyword>
<organism evidence="6 7">
    <name type="scientific">Hesseltinella vesiculosa</name>
    <dbReference type="NCBI Taxonomy" id="101127"/>
    <lineage>
        <taxon>Eukaryota</taxon>
        <taxon>Fungi</taxon>
        <taxon>Fungi incertae sedis</taxon>
        <taxon>Mucoromycota</taxon>
        <taxon>Mucoromycotina</taxon>
        <taxon>Mucoromycetes</taxon>
        <taxon>Mucorales</taxon>
        <taxon>Cunninghamellaceae</taxon>
        <taxon>Hesseltinella</taxon>
    </lineage>
</organism>
<comment type="caution">
    <text evidence="6">The sequence shown here is derived from an EMBL/GenBank/DDBJ whole genome shotgun (WGS) entry which is preliminary data.</text>
</comment>
<keyword evidence="7" id="KW-1185">Reference proteome</keyword>
<evidence type="ECO:0000256" key="2">
    <source>
        <dbReference type="ARBA" id="ARBA00022722"/>
    </source>
</evidence>
<keyword evidence="2" id="KW-0540">Nuclease</keyword>
<dbReference type="InterPro" id="IPR020568">
    <property type="entry name" value="Ribosomal_Su5_D2-typ_SF"/>
</dbReference>
<dbReference type="OrthoDB" id="2383663at2759"/>
<dbReference type="Gene3D" id="3.30.230.10">
    <property type="match status" value="1"/>
</dbReference>
<gene>
    <name evidence="6" type="ORF">DM01DRAFT_300338</name>
</gene>
<evidence type="ECO:0000256" key="1">
    <source>
        <dbReference type="ARBA" id="ARBA00022694"/>
    </source>
</evidence>
<proteinExistence type="predicted"/>
<evidence type="ECO:0000313" key="7">
    <source>
        <dbReference type="Proteomes" id="UP000242146"/>
    </source>
</evidence>
<keyword evidence="1" id="KW-0819">tRNA processing</keyword>
<sequence length="64" mass="7549">MQYGIFGQVRVYPYKLADERAFAFIVSKKRLSKLAVHRNRARRRLMTNVQSSVDLFPKGKRCVF</sequence>
<dbReference type="InterPro" id="IPR014721">
    <property type="entry name" value="Ribsml_uS5_D2-typ_fold_subgr"/>
</dbReference>
<reference evidence="6 7" key="1">
    <citation type="submission" date="2016-07" db="EMBL/GenBank/DDBJ databases">
        <title>Pervasive Adenine N6-methylation of Active Genes in Fungi.</title>
        <authorList>
            <consortium name="DOE Joint Genome Institute"/>
            <person name="Mondo S.J."/>
            <person name="Dannebaum R.O."/>
            <person name="Kuo R.C."/>
            <person name="Labutti K."/>
            <person name="Haridas S."/>
            <person name="Kuo A."/>
            <person name="Salamov A."/>
            <person name="Ahrendt S.R."/>
            <person name="Lipzen A."/>
            <person name="Sullivan W."/>
            <person name="Andreopoulos W.B."/>
            <person name="Clum A."/>
            <person name="Lindquist E."/>
            <person name="Daum C."/>
            <person name="Ramamoorthy G.K."/>
            <person name="Gryganskyi A."/>
            <person name="Culley D."/>
            <person name="Magnuson J.K."/>
            <person name="James T.Y."/>
            <person name="O'Malley M.A."/>
            <person name="Stajich J.E."/>
            <person name="Spatafora J.W."/>
            <person name="Visel A."/>
            <person name="Grigoriev I.V."/>
        </authorList>
    </citation>
    <scope>NUCLEOTIDE SEQUENCE [LARGE SCALE GENOMIC DNA]</scope>
    <source>
        <strain evidence="6 7">NRRL 3301</strain>
    </source>
</reference>
<evidence type="ECO:0000256" key="5">
    <source>
        <dbReference type="ARBA" id="ARBA00022884"/>
    </source>
</evidence>
<dbReference type="GO" id="GO:0008033">
    <property type="term" value="P:tRNA processing"/>
    <property type="evidence" value="ECO:0007669"/>
    <property type="project" value="UniProtKB-KW"/>
</dbReference>